<feature type="transmembrane region" description="Helical" evidence="5">
    <location>
        <begin position="391"/>
        <end position="412"/>
    </location>
</feature>
<comment type="caution">
    <text evidence="6">The sequence shown here is derived from an EMBL/GenBank/DDBJ whole genome shotgun (WGS) entry which is preliminary data.</text>
</comment>
<dbReference type="Pfam" id="PF13520">
    <property type="entry name" value="AA_permease_2"/>
    <property type="match status" value="1"/>
</dbReference>
<sequence>MSRLLGRNSSHSDHASVEAFGYAPCTTPSQLRQRFIQIQVVDQRFKEPSWMHPNIGGEAQHVASVEEEVEALRHKLEDERQTSASGRRRRSAAMRFSPVSCVVYCCRWVFEELVSAVPLNGGLYNAILNSSSKKVAAFAATFSILSYLANGVVCSVSAFNYINSVVALPVVSCSIALLFVFALLCLLGIAESSKVALGIFSFHVFTLLVLCVSSFVYAVQHPSIFWDNMKAPLPQDYVVGHAVSENVVMAVFLGYGPALLGVTGFESSAQFVEEQAPGVFPKTFLNMRAFSSFFNVAIITLALAVLPLPEIYANNEVLVDAFMELAGAVLTSYVGINGLVQRLAIDRVLPRVLLQKNAWRLTNHYIILAYFVVASSLVLVLNGQVSELSGVFSLAFLGVITSFIIGCLLLKIEREEMPCAIRSSWTNLFFCLVMIVLGIIANALSNLTPLGYFAIYFAVIGFVVLIMLERVRLLKAVLYVSKQVLLYFKYTRRGQTPPALPQNLLASSSNVGRNHGVIGSVFIAKTIERIKKTPVIFFCKRPNLPKINEAVSYVIHNEQTYCLRLVHTCAKNDEIPREFEDIVSLFDHIYPSIKIDFVFVTGNFEPALIEWISMTMVIPTNMMFMRQPSNEAMHQISASGVRIITN</sequence>
<evidence type="ECO:0000256" key="5">
    <source>
        <dbReference type="SAM" id="Phobius"/>
    </source>
</evidence>
<dbReference type="GO" id="GO:0016020">
    <property type="term" value="C:membrane"/>
    <property type="evidence" value="ECO:0007669"/>
    <property type="project" value="UniProtKB-SubCell"/>
</dbReference>
<dbReference type="EMBL" id="SPLM01000001">
    <property type="protein sequence ID" value="TMW69045.1"/>
    <property type="molecule type" value="Genomic_DNA"/>
</dbReference>
<keyword evidence="3 5" id="KW-1133">Transmembrane helix</keyword>
<feature type="transmembrane region" description="Helical" evidence="5">
    <location>
        <begin position="450"/>
        <end position="468"/>
    </location>
</feature>
<protein>
    <submittedName>
        <fullName evidence="6">Uncharacterized protein</fullName>
    </submittedName>
</protein>
<keyword evidence="4 5" id="KW-0472">Membrane</keyword>
<evidence type="ECO:0000313" key="6">
    <source>
        <dbReference type="EMBL" id="TMW69045.1"/>
    </source>
</evidence>
<evidence type="ECO:0000256" key="3">
    <source>
        <dbReference type="ARBA" id="ARBA00022989"/>
    </source>
</evidence>
<evidence type="ECO:0000256" key="1">
    <source>
        <dbReference type="ARBA" id="ARBA00004141"/>
    </source>
</evidence>
<dbReference type="OrthoDB" id="1718410at2759"/>
<feature type="transmembrane region" description="Helical" evidence="5">
    <location>
        <begin position="166"/>
        <end position="189"/>
    </location>
</feature>
<reference evidence="6" key="1">
    <citation type="submission" date="2019-03" db="EMBL/GenBank/DDBJ databases">
        <title>Long read genome sequence of the mycoparasitic Pythium oligandrum ATCC 38472 isolated from sugarbeet rhizosphere.</title>
        <authorList>
            <person name="Gaulin E."/>
        </authorList>
    </citation>
    <scope>NUCLEOTIDE SEQUENCE</scope>
    <source>
        <strain evidence="6">ATCC 38472_TT</strain>
    </source>
</reference>
<feature type="transmembrane region" description="Helical" evidence="5">
    <location>
        <begin position="424"/>
        <end position="444"/>
    </location>
</feature>
<dbReference type="Proteomes" id="UP000794436">
    <property type="component" value="Unassembled WGS sequence"/>
</dbReference>
<dbReference type="AlphaFoldDB" id="A0A8K1FM73"/>
<evidence type="ECO:0000256" key="2">
    <source>
        <dbReference type="ARBA" id="ARBA00022692"/>
    </source>
</evidence>
<keyword evidence="7" id="KW-1185">Reference proteome</keyword>
<gene>
    <name evidence="6" type="ORF">Poli38472_001201</name>
</gene>
<evidence type="ECO:0000313" key="7">
    <source>
        <dbReference type="Proteomes" id="UP000794436"/>
    </source>
</evidence>
<evidence type="ECO:0000256" key="4">
    <source>
        <dbReference type="ARBA" id="ARBA00023136"/>
    </source>
</evidence>
<accession>A0A8K1FM73</accession>
<dbReference type="PANTHER" id="PTHR43243:SF11">
    <property type="entry name" value="AMINO ACID PERMEASE_ SLC12A DOMAIN-CONTAINING PROTEIN"/>
    <property type="match status" value="1"/>
</dbReference>
<organism evidence="6 7">
    <name type="scientific">Pythium oligandrum</name>
    <name type="common">Mycoparasitic fungus</name>
    <dbReference type="NCBI Taxonomy" id="41045"/>
    <lineage>
        <taxon>Eukaryota</taxon>
        <taxon>Sar</taxon>
        <taxon>Stramenopiles</taxon>
        <taxon>Oomycota</taxon>
        <taxon>Peronosporomycetes</taxon>
        <taxon>Pythiales</taxon>
        <taxon>Pythiaceae</taxon>
        <taxon>Pythium</taxon>
    </lineage>
</organism>
<feature type="transmembrane region" description="Helical" evidence="5">
    <location>
        <begin position="195"/>
        <end position="219"/>
    </location>
</feature>
<feature type="transmembrane region" description="Helical" evidence="5">
    <location>
        <begin position="135"/>
        <end position="159"/>
    </location>
</feature>
<proteinExistence type="predicted"/>
<dbReference type="PANTHER" id="PTHR43243">
    <property type="entry name" value="INNER MEMBRANE TRANSPORTER YGJI-RELATED"/>
    <property type="match status" value="1"/>
</dbReference>
<keyword evidence="2 5" id="KW-0812">Transmembrane</keyword>
<dbReference type="GO" id="GO:0015171">
    <property type="term" value="F:amino acid transmembrane transporter activity"/>
    <property type="evidence" value="ECO:0007669"/>
    <property type="project" value="TreeGrafter"/>
</dbReference>
<feature type="transmembrane region" description="Helical" evidence="5">
    <location>
        <begin position="325"/>
        <end position="345"/>
    </location>
</feature>
<feature type="transmembrane region" description="Helical" evidence="5">
    <location>
        <begin position="292"/>
        <end position="313"/>
    </location>
</feature>
<feature type="transmembrane region" description="Helical" evidence="5">
    <location>
        <begin position="365"/>
        <end position="385"/>
    </location>
</feature>
<dbReference type="Gene3D" id="1.20.1740.10">
    <property type="entry name" value="Amino acid/polyamine transporter I"/>
    <property type="match status" value="1"/>
</dbReference>
<name>A0A8K1FM73_PYTOL</name>
<comment type="subcellular location">
    <subcellularLocation>
        <location evidence="1">Membrane</location>
        <topology evidence="1">Multi-pass membrane protein</topology>
    </subcellularLocation>
</comment>
<dbReference type="InterPro" id="IPR002293">
    <property type="entry name" value="AA/rel_permease1"/>
</dbReference>